<protein>
    <submittedName>
        <fullName evidence="2">Uncharacterized protein</fullName>
    </submittedName>
</protein>
<proteinExistence type="predicted"/>
<evidence type="ECO:0000256" key="1">
    <source>
        <dbReference type="SAM" id="Coils"/>
    </source>
</evidence>
<sequence>MSFEEKIQQWVSLDNQLKILNEKAKEIRDKKNNLSENINHYVETNNLSNAVVQISDGKLKFANTKVTPPLTFKYVEKSLGEIIKNDAQVKQIIDYLKQKREYKIVPEIKRFSNN</sequence>
<keyword evidence="1" id="KW-0175">Coiled coil</keyword>
<dbReference type="Pfam" id="PF19064">
    <property type="entry name" value="DUF5760"/>
    <property type="match status" value="1"/>
</dbReference>
<evidence type="ECO:0000313" key="2">
    <source>
        <dbReference type="EMBL" id="QHT19661.1"/>
    </source>
</evidence>
<dbReference type="EMBL" id="MN739668">
    <property type="protein sequence ID" value="QHT19661.1"/>
    <property type="molecule type" value="Genomic_DNA"/>
</dbReference>
<reference evidence="2" key="1">
    <citation type="journal article" date="2020" name="Nature">
        <title>Giant virus diversity and host interactions through global metagenomics.</title>
        <authorList>
            <person name="Schulz F."/>
            <person name="Roux S."/>
            <person name="Paez-Espino D."/>
            <person name="Jungbluth S."/>
            <person name="Walsh D.A."/>
            <person name="Denef V.J."/>
            <person name="McMahon K.D."/>
            <person name="Konstantinidis K.T."/>
            <person name="Eloe-Fadrosh E.A."/>
            <person name="Kyrpides N.C."/>
            <person name="Woyke T."/>
        </authorList>
    </citation>
    <scope>NUCLEOTIDE SEQUENCE</scope>
    <source>
        <strain evidence="2">GVMAG-M-3300023174-5</strain>
    </source>
</reference>
<dbReference type="AlphaFoldDB" id="A0A6C0DT11"/>
<organism evidence="2">
    <name type="scientific">viral metagenome</name>
    <dbReference type="NCBI Taxonomy" id="1070528"/>
    <lineage>
        <taxon>unclassified sequences</taxon>
        <taxon>metagenomes</taxon>
        <taxon>organismal metagenomes</taxon>
    </lineage>
</organism>
<dbReference type="InterPro" id="IPR043918">
    <property type="entry name" value="DUF5760"/>
</dbReference>
<accession>A0A6C0DT11</accession>
<name>A0A6C0DT11_9ZZZZ</name>
<feature type="coiled-coil region" evidence="1">
    <location>
        <begin position="13"/>
        <end position="44"/>
    </location>
</feature>